<dbReference type="EMBL" id="KN823004">
    <property type="protein sequence ID" value="KIO27759.1"/>
    <property type="molecule type" value="Genomic_DNA"/>
</dbReference>
<reference evidence="3" key="2">
    <citation type="submission" date="2015-01" db="EMBL/GenBank/DDBJ databases">
        <title>Evolutionary Origins and Diversification of the Mycorrhizal Mutualists.</title>
        <authorList>
            <consortium name="DOE Joint Genome Institute"/>
            <consortium name="Mycorrhizal Genomics Consortium"/>
            <person name="Kohler A."/>
            <person name="Kuo A."/>
            <person name="Nagy L.G."/>
            <person name="Floudas D."/>
            <person name="Copeland A."/>
            <person name="Barry K.W."/>
            <person name="Cichocki N."/>
            <person name="Veneault-Fourrey C."/>
            <person name="LaButti K."/>
            <person name="Lindquist E.A."/>
            <person name="Lipzen A."/>
            <person name="Lundell T."/>
            <person name="Morin E."/>
            <person name="Murat C."/>
            <person name="Riley R."/>
            <person name="Ohm R."/>
            <person name="Sun H."/>
            <person name="Tunlid A."/>
            <person name="Henrissat B."/>
            <person name="Grigoriev I.V."/>
            <person name="Hibbett D.S."/>
            <person name="Martin F."/>
        </authorList>
    </citation>
    <scope>NUCLEOTIDE SEQUENCE [LARGE SCALE GENOMIC DNA]</scope>
    <source>
        <strain evidence="3">MUT 4182</strain>
    </source>
</reference>
<evidence type="ECO:0000313" key="2">
    <source>
        <dbReference type="EMBL" id="KIO27759.1"/>
    </source>
</evidence>
<reference evidence="2 3" key="1">
    <citation type="submission" date="2014-04" db="EMBL/GenBank/DDBJ databases">
        <authorList>
            <consortium name="DOE Joint Genome Institute"/>
            <person name="Kuo A."/>
            <person name="Girlanda M."/>
            <person name="Perotto S."/>
            <person name="Kohler A."/>
            <person name="Nagy L.G."/>
            <person name="Floudas D."/>
            <person name="Copeland A."/>
            <person name="Barry K.W."/>
            <person name="Cichocki N."/>
            <person name="Veneault-Fourrey C."/>
            <person name="LaButti K."/>
            <person name="Lindquist E.A."/>
            <person name="Lipzen A."/>
            <person name="Lundell T."/>
            <person name="Morin E."/>
            <person name="Murat C."/>
            <person name="Sun H."/>
            <person name="Tunlid A."/>
            <person name="Henrissat B."/>
            <person name="Grigoriev I.V."/>
            <person name="Hibbett D.S."/>
            <person name="Martin F."/>
            <person name="Nordberg H.P."/>
            <person name="Cantor M.N."/>
            <person name="Hua S.X."/>
        </authorList>
    </citation>
    <scope>NUCLEOTIDE SEQUENCE [LARGE SCALE GENOMIC DNA]</scope>
    <source>
        <strain evidence="2 3">MUT 4182</strain>
    </source>
</reference>
<keyword evidence="3" id="KW-1185">Reference proteome</keyword>
<sequence length="163" mass="17860">MASSSPKSFRFVEPMVGQLARRSNQLQAEVTPYLKYLNLCADQLSAIQSLYEKQKTLVKVYHRDEDPPNTLPSQLDAAALLAENGLSVTEPMGLGGRWKKKWCTTWEKGKGKKGQNGGGGSRAEQGQATKSSGDGDGAGLSITRALYQWQATSCIMYFLHLTM</sequence>
<dbReference type="HOGENOM" id="CLU_1628271_0_0_1"/>
<organism evidence="2 3">
    <name type="scientific">Tulasnella calospora MUT 4182</name>
    <dbReference type="NCBI Taxonomy" id="1051891"/>
    <lineage>
        <taxon>Eukaryota</taxon>
        <taxon>Fungi</taxon>
        <taxon>Dikarya</taxon>
        <taxon>Basidiomycota</taxon>
        <taxon>Agaricomycotina</taxon>
        <taxon>Agaricomycetes</taxon>
        <taxon>Cantharellales</taxon>
        <taxon>Tulasnellaceae</taxon>
        <taxon>Tulasnella</taxon>
    </lineage>
</organism>
<dbReference type="AlphaFoldDB" id="A0A0C3QLY4"/>
<proteinExistence type="predicted"/>
<evidence type="ECO:0000313" key="3">
    <source>
        <dbReference type="Proteomes" id="UP000054248"/>
    </source>
</evidence>
<accession>A0A0C3QLY4</accession>
<gene>
    <name evidence="2" type="ORF">M407DRAFT_23062</name>
</gene>
<evidence type="ECO:0000256" key="1">
    <source>
        <dbReference type="SAM" id="MobiDB-lite"/>
    </source>
</evidence>
<dbReference type="Proteomes" id="UP000054248">
    <property type="component" value="Unassembled WGS sequence"/>
</dbReference>
<protein>
    <submittedName>
        <fullName evidence="2">Uncharacterized protein</fullName>
    </submittedName>
</protein>
<name>A0A0C3QLY4_9AGAM</name>
<feature type="region of interest" description="Disordered" evidence="1">
    <location>
        <begin position="108"/>
        <end position="135"/>
    </location>
</feature>